<accession>A0ABZ1PKK3</accession>
<reference evidence="1 2" key="1">
    <citation type="submission" date="2022-10" db="EMBL/GenBank/DDBJ databases">
        <title>The complete genomes of actinobacterial strains from the NBC collection.</title>
        <authorList>
            <person name="Joergensen T.S."/>
            <person name="Alvarez Arevalo M."/>
            <person name="Sterndorff E.B."/>
            <person name="Faurdal D."/>
            <person name="Vuksanovic O."/>
            <person name="Mourched A.-S."/>
            <person name="Charusanti P."/>
            <person name="Shaw S."/>
            <person name="Blin K."/>
            <person name="Weber T."/>
        </authorList>
    </citation>
    <scope>NUCLEOTIDE SEQUENCE [LARGE SCALE GENOMIC DNA]</scope>
    <source>
        <strain evidence="1 2">NBC_00396</strain>
    </source>
</reference>
<name>A0ABZ1PKK3_9ACTN</name>
<evidence type="ECO:0000313" key="2">
    <source>
        <dbReference type="Proteomes" id="UP001346877"/>
    </source>
</evidence>
<organism evidence="1 2">
    <name type="scientific">Micromonospora zamorensis</name>
    <dbReference type="NCBI Taxonomy" id="709883"/>
    <lineage>
        <taxon>Bacteria</taxon>
        <taxon>Bacillati</taxon>
        <taxon>Actinomycetota</taxon>
        <taxon>Actinomycetes</taxon>
        <taxon>Micromonosporales</taxon>
        <taxon>Micromonosporaceae</taxon>
        <taxon>Micromonospora</taxon>
    </lineage>
</organism>
<dbReference type="RefSeq" id="WP_328372863.1">
    <property type="nucleotide sequence ID" value="NZ_CP107941.1"/>
</dbReference>
<sequence length="42" mass="4679">MQALLGHASLDTTARVEIRTVICATNESLNARYRRAVKVRGH</sequence>
<dbReference type="Proteomes" id="UP001346877">
    <property type="component" value="Chromosome"/>
</dbReference>
<proteinExistence type="predicted"/>
<evidence type="ECO:0000313" key="1">
    <source>
        <dbReference type="EMBL" id="WUI83648.1"/>
    </source>
</evidence>
<protein>
    <submittedName>
        <fullName evidence="1">Transposase</fullName>
    </submittedName>
</protein>
<gene>
    <name evidence="1" type="ORF">OG375_04585</name>
</gene>
<keyword evidence="2" id="KW-1185">Reference proteome</keyword>
<dbReference type="EMBL" id="CP107941">
    <property type="protein sequence ID" value="WUI83648.1"/>
    <property type="molecule type" value="Genomic_DNA"/>
</dbReference>